<comment type="caution">
    <text evidence="1">The sequence shown here is derived from an EMBL/GenBank/DDBJ whole genome shotgun (WGS) entry which is preliminary data.</text>
</comment>
<accession>A0ACB9C0V3</accession>
<dbReference type="Proteomes" id="UP001055879">
    <property type="component" value="Linkage Group LG05"/>
</dbReference>
<evidence type="ECO:0000313" key="2">
    <source>
        <dbReference type="Proteomes" id="UP001055879"/>
    </source>
</evidence>
<name>A0ACB9C0V3_ARCLA</name>
<organism evidence="1 2">
    <name type="scientific">Arctium lappa</name>
    <name type="common">Greater burdock</name>
    <name type="synonym">Lappa major</name>
    <dbReference type="NCBI Taxonomy" id="4217"/>
    <lineage>
        <taxon>Eukaryota</taxon>
        <taxon>Viridiplantae</taxon>
        <taxon>Streptophyta</taxon>
        <taxon>Embryophyta</taxon>
        <taxon>Tracheophyta</taxon>
        <taxon>Spermatophyta</taxon>
        <taxon>Magnoliopsida</taxon>
        <taxon>eudicotyledons</taxon>
        <taxon>Gunneridae</taxon>
        <taxon>Pentapetalae</taxon>
        <taxon>asterids</taxon>
        <taxon>campanulids</taxon>
        <taxon>Asterales</taxon>
        <taxon>Asteraceae</taxon>
        <taxon>Carduoideae</taxon>
        <taxon>Cardueae</taxon>
        <taxon>Arctiinae</taxon>
        <taxon>Arctium</taxon>
    </lineage>
</organism>
<reference evidence="1 2" key="2">
    <citation type="journal article" date="2022" name="Mol. Ecol. Resour.">
        <title>The genomes of chicory, endive, great burdock and yacon provide insights into Asteraceae paleo-polyploidization history and plant inulin production.</title>
        <authorList>
            <person name="Fan W."/>
            <person name="Wang S."/>
            <person name="Wang H."/>
            <person name="Wang A."/>
            <person name="Jiang F."/>
            <person name="Liu H."/>
            <person name="Zhao H."/>
            <person name="Xu D."/>
            <person name="Zhang Y."/>
        </authorList>
    </citation>
    <scope>NUCLEOTIDE SEQUENCE [LARGE SCALE GENOMIC DNA]</scope>
    <source>
        <strain evidence="2">cv. Niubang</strain>
    </source>
</reference>
<reference evidence="2" key="1">
    <citation type="journal article" date="2022" name="Mol. Ecol. Resour.">
        <title>The genomes of chicory, endive, great burdock and yacon provide insights into Asteraceae palaeo-polyploidization history and plant inulin production.</title>
        <authorList>
            <person name="Fan W."/>
            <person name="Wang S."/>
            <person name="Wang H."/>
            <person name="Wang A."/>
            <person name="Jiang F."/>
            <person name="Liu H."/>
            <person name="Zhao H."/>
            <person name="Xu D."/>
            <person name="Zhang Y."/>
        </authorList>
    </citation>
    <scope>NUCLEOTIDE SEQUENCE [LARGE SCALE GENOMIC DNA]</scope>
    <source>
        <strain evidence="2">cv. Niubang</strain>
    </source>
</reference>
<gene>
    <name evidence="1" type="ORF">L6452_16489</name>
</gene>
<evidence type="ECO:0000313" key="1">
    <source>
        <dbReference type="EMBL" id="KAI3727868.1"/>
    </source>
</evidence>
<sequence>MYAYELCFIRYRYVLAELRCKLEHMLKGFVGKWGTKLPSVSFGLLVLIAVSFPFDDRFGGGNQQSRSQWSISHSVVTTGGRFGASMTTMWEI</sequence>
<protein>
    <submittedName>
        <fullName evidence="1">Uncharacterized protein</fullName>
    </submittedName>
</protein>
<proteinExistence type="predicted"/>
<keyword evidence="2" id="KW-1185">Reference proteome</keyword>
<dbReference type="EMBL" id="CM042051">
    <property type="protein sequence ID" value="KAI3727868.1"/>
    <property type="molecule type" value="Genomic_DNA"/>
</dbReference>